<dbReference type="GO" id="GO:0051879">
    <property type="term" value="F:Hsp90 protein binding"/>
    <property type="evidence" value="ECO:0007669"/>
    <property type="project" value="TreeGrafter"/>
</dbReference>
<accession>B7FW35</accession>
<gene>
    <name evidence="3" type="ORF">PHATRDRAFT_34457</name>
</gene>
<dbReference type="Gene3D" id="1.25.10.10">
    <property type="entry name" value="Leucine-rich Repeat Variant"/>
    <property type="match status" value="1"/>
</dbReference>
<evidence type="ECO:0000256" key="2">
    <source>
        <dbReference type="ARBA" id="ARBA00022490"/>
    </source>
</evidence>
<reference evidence="4" key="2">
    <citation type="submission" date="2008-08" db="EMBL/GenBank/DDBJ databases">
        <authorList>
            <consortium name="Diatom Consortium"/>
            <person name="Grigoriev I."/>
            <person name="Grimwood J."/>
            <person name="Kuo A."/>
            <person name="Otillar R.P."/>
            <person name="Salamov A."/>
            <person name="Detter J.C."/>
            <person name="Lindquist E."/>
            <person name="Shapiro H."/>
            <person name="Lucas S."/>
            <person name="Glavina del Rio T."/>
            <person name="Pitluck S."/>
            <person name="Rokhsar D."/>
            <person name="Bowler C."/>
        </authorList>
    </citation>
    <scope>GENOME REANNOTATION</scope>
    <source>
        <strain evidence="4">CCAP 1055/1</strain>
    </source>
</reference>
<name>B7FW35_PHATC</name>
<proteinExistence type="predicted"/>
<dbReference type="PANTHER" id="PTHR45994:SF1">
    <property type="entry name" value="FI21225P1"/>
    <property type="match status" value="1"/>
</dbReference>
<dbReference type="OMA" id="IEHGGEC"/>
<dbReference type="InterPro" id="IPR011990">
    <property type="entry name" value="TPR-like_helical_dom_sf"/>
</dbReference>
<comment type="subcellular location">
    <subcellularLocation>
        <location evidence="1">Cytoplasm</location>
    </subcellularLocation>
</comment>
<dbReference type="KEGG" id="pti:PHATRDRAFT_34457"/>
<dbReference type="InterPro" id="IPR011989">
    <property type="entry name" value="ARM-like"/>
</dbReference>
<dbReference type="AlphaFoldDB" id="B7FW35"/>
<keyword evidence="2" id="KW-0963">Cytoplasm</keyword>
<evidence type="ECO:0008006" key="5">
    <source>
        <dbReference type="Google" id="ProtNLM"/>
    </source>
</evidence>
<evidence type="ECO:0000313" key="4">
    <source>
        <dbReference type="Proteomes" id="UP000000759"/>
    </source>
</evidence>
<dbReference type="Gene3D" id="1.25.40.10">
    <property type="entry name" value="Tetratricopeptide repeat domain"/>
    <property type="match status" value="1"/>
</dbReference>
<reference evidence="3 4" key="1">
    <citation type="journal article" date="2008" name="Nature">
        <title>The Phaeodactylum genome reveals the evolutionary history of diatom genomes.</title>
        <authorList>
            <person name="Bowler C."/>
            <person name="Allen A.E."/>
            <person name="Badger J.H."/>
            <person name="Grimwood J."/>
            <person name="Jabbari K."/>
            <person name="Kuo A."/>
            <person name="Maheswari U."/>
            <person name="Martens C."/>
            <person name="Maumus F."/>
            <person name="Otillar R.P."/>
            <person name="Rayko E."/>
            <person name="Salamov A."/>
            <person name="Vandepoele K."/>
            <person name="Beszteri B."/>
            <person name="Gruber A."/>
            <person name="Heijde M."/>
            <person name="Katinka M."/>
            <person name="Mock T."/>
            <person name="Valentin K."/>
            <person name="Verret F."/>
            <person name="Berges J.A."/>
            <person name="Brownlee C."/>
            <person name="Cadoret J.P."/>
            <person name="Chiovitti A."/>
            <person name="Choi C.J."/>
            <person name="Coesel S."/>
            <person name="De Martino A."/>
            <person name="Detter J.C."/>
            <person name="Durkin C."/>
            <person name="Falciatore A."/>
            <person name="Fournet J."/>
            <person name="Haruta M."/>
            <person name="Huysman M.J."/>
            <person name="Jenkins B.D."/>
            <person name="Jiroutova K."/>
            <person name="Jorgensen R.E."/>
            <person name="Joubert Y."/>
            <person name="Kaplan A."/>
            <person name="Kroger N."/>
            <person name="Kroth P.G."/>
            <person name="La Roche J."/>
            <person name="Lindquist E."/>
            <person name="Lommer M."/>
            <person name="Martin-Jezequel V."/>
            <person name="Lopez P.J."/>
            <person name="Lucas S."/>
            <person name="Mangogna M."/>
            <person name="McGinnis K."/>
            <person name="Medlin L.K."/>
            <person name="Montsant A."/>
            <person name="Oudot-Le Secq M.P."/>
            <person name="Napoli C."/>
            <person name="Obornik M."/>
            <person name="Parker M.S."/>
            <person name="Petit J.L."/>
            <person name="Porcel B.M."/>
            <person name="Poulsen N."/>
            <person name="Robison M."/>
            <person name="Rychlewski L."/>
            <person name="Rynearson T.A."/>
            <person name="Schmutz J."/>
            <person name="Shapiro H."/>
            <person name="Siaut M."/>
            <person name="Stanley M."/>
            <person name="Sussman M.R."/>
            <person name="Taylor A.R."/>
            <person name="Vardi A."/>
            <person name="von Dassow P."/>
            <person name="Vyverman W."/>
            <person name="Willis A."/>
            <person name="Wyrwicz L.S."/>
            <person name="Rokhsar D.S."/>
            <person name="Weissenbach J."/>
            <person name="Armbrust E.V."/>
            <person name="Green B.R."/>
            <person name="Van de Peer Y."/>
            <person name="Grigoriev I.V."/>
        </authorList>
    </citation>
    <scope>NUCLEOTIDE SEQUENCE [LARGE SCALE GENOMIC DNA]</scope>
    <source>
        <strain evidence="3 4">CCAP 1055/1</strain>
    </source>
</reference>
<dbReference type="HOGENOM" id="CLU_289431_0_0_1"/>
<dbReference type="Proteomes" id="UP000000759">
    <property type="component" value="Chromosome 5"/>
</dbReference>
<sequence>MPSDDLLLQQAEQFRIDGNASFGKGNLTDAVFAYSQGVVACDRLAKPALGSALKATLLGNRAMCELKQMDLTPTVDDCTSALHLLSQQTTMHTDASTSLRSKLHYRRAKAQFLLSGISKPVDRNLAEEAAKDLLRVLQMDPTNVEANQLLVTVRSQHKSMQTSSTPVSKAVQALKDKNDVTHHLKLLLNLLNEDVANVSMELGRVGGVSVLLEVAVSTGEDVDANQIALSLQTLSQAGSFPSFCRLYLTDRQRALMDIVRTAPDATAIVSALAIYVRILLHADRDDVSKEITGKTDIEYETLLKTVSLALDWACGEEHNTIVIRAVLDLLSTWTAGTDRDSFIRTSLLGSSVTDPSLPVPKTQTEIRAMTPHQLADHRKREYDKKLRDTAWAFERGILFCQEMKTFLVTAISCHDHVVRREMTVVLGRLLAHIEEDDRIKSVVIPYLSDPRKTKHTGVTIEEVCDEDNELKKEENFPTNLELKMERALITASLLLSKKDVGAWSLLSGWHNAADEILDLIQSRDDRAMCLASEVVSSAATVENARHLVSNLLTSGSLKTLLLSHDRDIRSGATSAIAKLGLSDKSTDEGEIMGLLEAACELLEDEANETEIARENKCRGFKSFAFTSVERAIEMITYLVVNTSVKEELAAGFRSRNAPHTALERLVNTADLPNAGDSLSAFGLATIFQHMAATNEQIRKEAFEGKEVTMEQYDEMQLMGKTQEEKEVIESQKDTDTQNACQERIRKMANANVPRAIVTLMEGSSEHTLEQSVICLTRMAGEQSIRGFLVQQGALSACIKVEKKEGPTETCVMKKVTRLARHCIAKILISTNPALLTSAQRLGSIRPLILLIRDNKGTELQHFEALIAVTNLSSAGEDAQSRIVTEKGISSFHFCMFSENVLVRRAATEAMCNLVQNQAMLNFLTETAHLKLWLAFASDYEEENYEGARAASGCLAMATQDEIVAIKLIELPKFKDDVVSLLESGRLELMHRALVIVSNLLAHGGQCGKKVVAEGLVEFCRAYVHAAGKTEGLDFSLEEQTLLPVTVDLSKRIVEQASTTS</sequence>
<protein>
    <recommendedName>
        <fullName evidence="5">Protein unc-45 homolog B</fullName>
    </recommendedName>
</protein>
<evidence type="ECO:0000256" key="1">
    <source>
        <dbReference type="ARBA" id="ARBA00004496"/>
    </source>
</evidence>
<dbReference type="InterPro" id="IPR016024">
    <property type="entry name" value="ARM-type_fold"/>
</dbReference>
<keyword evidence="4" id="KW-1185">Reference proteome</keyword>
<dbReference type="OrthoDB" id="199930at2759"/>
<dbReference type="EMBL" id="CM000608">
    <property type="protein sequence ID" value="EEC49733.1"/>
    <property type="molecule type" value="Genomic_DNA"/>
</dbReference>
<organism evidence="3 4">
    <name type="scientific">Phaeodactylum tricornutum (strain CCAP 1055/1)</name>
    <dbReference type="NCBI Taxonomy" id="556484"/>
    <lineage>
        <taxon>Eukaryota</taxon>
        <taxon>Sar</taxon>
        <taxon>Stramenopiles</taxon>
        <taxon>Ochrophyta</taxon>
        <taxon>Bacillariophyta</taxon>
        <taxon>Bacillariophyceae</taxon>
        <taxon>Bacillariophycidae</taxon>
        <taxon>Naviculales</taxon>
        <taxon>Phaeodactylaceae</taxon>
        <taxon>Phaeodactylum</taxon>
    </lineage>
</organism>
<dbReference type="STRING" id="556484.B7FW35"/>
<dbReference type="SUPFAM" id="SSF48371">
    <property type="entry name" value="ARM repeat"/>
    <property type="match status" value="2"/>
</dbReference>
<dbReference type="eggNOG" id="KOG4151">
    <property type="taxonomic scope" value="Eukaryota"/>
</dbReference>
<dbReference type="PaxDb" id="2850-Phatr34457"/>
<dbReference type="SUPFAM" id="SSF48452">
    <property type="entry name" value="TPR-like"/>
    <property type="match status" value="1"/>
</dbReference>
<evidence type="ECO:0000313" key="3">
    <source>
        <dbReference type="EMBL" id="EEC49733.1"/>
    </source>
</evidence>
<dbReference type="GO" id="GO:0005737">
    <property type="term" value="C:cytoplasm"/>
    <property type="evidence" value="ECO:0007669"/>
    <property type="project" value="UniProtKB-SubCell"/>
</dbReference>
<dbReference type="RefSeq" id="XP_002179035.1">
    <property type="nucleotide sequence ID" value="XM_002178999.1"/>
</dbReference>
<dbReference type="PANTHER" id="PTHR45994">
    <property type="entry name" value="FI21225P1"/>
    <property type="match status" value="1"/>
</dbReference>
<dbReference type="GeneID" id="7199824"/>
<dbReference type="InParanoid" id="B7FW35"/>